<proteinExistence type="inferred from homology"/>
<evidence type="ECO:0000256" key="9">
    <source>
        <dbReference type="ARBA" id="ARBA00025076"/>
    </source>
</evidence>
<dbReference type="GO" id="GO:0030686">
    <property type="term" value="C:90S preribosome"/>
    <property type="evidence" value="ECO:0007669"/>
    <property type="project" value="TreeGrafter"/>
</dbReference>
<dbReference type="InterPro" id="IPR022125">
    <property type="entry name" value="U3snoRNP10_N"/>
</dbReference>
<keyword evidence="7 10" id="KW-0539">Nucleus</keyword>
<dbReference type="PANTHER" id="PTHR13457:SF1">
    <property type="entry name" value="HEAT REPEAT-CONTAINING PROTEIN 1"/>
    <property type="match status" value="1"/>
</dbReference>
<evidence type="ECO:0000256" key="4">
    <source>
        <dbReference type="ARBA" id="ARBA00015399"/>
    </source>
</evidence>
<dbReference type="InterPro" id="IPR011989">
    <property type="entry name" value="ARM-like"/>
</dbReference>
<keyword evidence="10" id="KW-0472">Membrane</keyword>
<feature type="compositionally biased region" description="Basic and acidic residues" evidence="11">
    <location>
        <begin position="902"/>
        <end position="916"/>
    </location>
</feature>
<dbReference type="GO" id="GO:0034455">
    <property type="term" value="C:t-UTP complex"/>
    <property type="evidence" value="ECO:0007669"/>
    <property type="project" value="TreeGrafter"/>
</dbReference>
<dbReference type="Gene3D" id="1.25.10.10">
    <property type="entry name" value="Leucine-rich Repeat Variant"/>
    <property type="match status" value="2"/>
</dbReference>
<dbReference type="GO" id="GO:0032040">
    <property type="term" value="C:small-subunit processome"/>
    <property type="evidence" value="ECO:0007669"/>
    <property type="project" value="TreeGrafter"/>
</dbReference>
<evidence type="ECO:0000259" key="12">
    <source>
        <dbReference type="SMART" id="SM01036"/>
    </source>
</evidence>
<evidence type="ECO:0000256" key="6">
    <source>
        <dbReference type="ARBA" id="ARBA00022552"/>
    </source>
</evidence>
<organism evidence="13 14">
    <name type="scientific">Lophium mytilinum</name>
    <dbReference type="NCBI Taxonomy" id="390894"/>
    <lineage>
        <taxon>Eukaryota</taxon>
        <taxon>Fungi</taxon>
        <taxon>Dikarya</taxon>
        <taxon>Ascomycota</taxon>
        <taxon>Pezizomycotina</taxon>
        <taxon>Dothideomycetes</taxon>
        <taxon>Pleosporomycetidae</taxon>
        <taxon>Mytilinidiales</taxon>
        <taxon>Mytilinidiaceae</taxon>
        <taxon>Lophium</taxon>
    </lineage>
</organism>
<comment type="subunit">
    <text evidence="3 10">Component of the ribosomal small subunit (SSU) processome.</text>
</comment>
<evidence type="ECO:0000256" key="5">
    <source>
        <dbReference type="ARBA" id="ARBA00022517"/>
    </source>
</evidence>
<dbReference type="InterPro" id="IPR016024">
    <property type="entry name" value="ARM-type_fold"/>
</dbReference>
<evidence type="ECO:0000256" key="8">
    <source>
        <dbReference type="ARBA" id="ARBA00023274"/>
    </source>
</evidence>
<comment type="function">
    <text evidence="9">Involved in nucleolar processing of pre-18S ribosomal RNA. Involved in ribosome biosynthesis.</text>
</comment>
<dbReference type="SMART" id="SM01036">
    <property type="entry name" value="BP28CT"/>
    <property type="match status" value="1"/>
</dbReference>
<dbReference type="PANTHER" id="PTHR13457">
    <property type="entry name" value="BAP28"/>
    <property type="match status" value="1"/>
</dbReference>
<dbReference type="Proteomes" id="UP000799750">
    <property type="component" value="Unassembled WGS sequence"/>
</dbReference>
<dbReference type="SUPFAM" id="SSF48371">
    <property type="entry name" value="ARM repeat"/>
    <property type="match status" value="2"/>
</dbReference>
<accession>A0A6A6QXI9</accession>
<keyword evidence="10" id="KW-0812">Transmembrane</keyword>
<feature type="domain" description="BP28 C-terminal" evidence="12">
    <location>
        <begin position="1526"/>
        <end position="1679"/>
    </location>
</feature>
<dbReference type="GO" id="GO:0045943">
    <property type="term" value="P:positive regulation of transcription by RNA polymerase I"/>
    <property type="evidence" value="ECO:0007669"/>
    <property type="project" value="TreeGrafter"/>
</dbReference>
<dbReference type="GO" id="GO:0030515">
    <property type="term" value="F:snoRNA binding"/>
    <property type="evidence" value="ECO:0007669"/>
    <property type="project" value="TreeGrafter"/>
</dbReference>
<keyword evidence="5 10" id="KW-0690">Ribosome biogenesis</keyword>
<gene>
    <name evidence="13" type="ORF">BU16DRAFT_508085</name>
</gene>
<sequence>MTSALQKQLAAIAATSTQQLDLKAQKTAHGKSLLYEPKVAACQNFNNIYQVCHEGYRELCMLDSRFVAFSQNLFSDQGKTEDRTQMTVKENAELDIVIERFLTLVGPRLALKPAQKALEWLVRRFRIHEYNTDIVILTFLPFHAIPIFTTLLSILPAKTSPTFRFLQPYMSSLANPQRATIVYNASANPGVFSALQDYILKVLENEHQSDIFLKFWAEVTAQAMNAMFNTARSGRKSIQHQREEDLINRILPYLSRCLAFVNISDAMYGCYAITTILVSKGNLEDKVLSSLLEAISATCRPDTTDAALQCLAVIAEERRSAKFPHKVVRRLLKHEDLVKRIVSLGREIRVERLALGCALGAVDRLKSLHHGCEIRTVEQILVSDLLEDSQALLVIKSSLRLTMEINDSTDVALGIRSQIADLIVRLQDSTSLENKLQRVLKENNFDIETLEMKLKTVLRPLEIDTTPKPVQEDSEMADQEDDNTTRVDLVLSNLPERLHTDTFLFGAETSVLETLAGGFIQSSSQGNNIDDFLNLPILDRKGAFERPVFLSFLISIWCGPYPILARGAALQAASKTIDQNTDEMDLQALLPYMICALADQSKQVRKTAADCVILLDRKAALLPKKSKINIWASSSLYGTKTSQVHWMPTQLYSKFLASVLVPTLEECIMDVSHITKVIFSALDGHSHSKLPAHKSGPAELKATDRGGVVSFLSSHTVLTPRISVRLKLLSPLARLGKVCTSARVIMLLPAVREWCSMSKNDLLSLHGLDNFDTADADSRHIAVISARDQEGIDLLQTIITDPISFHRQSVQEAAFQRLQAIWSTLKSALKPSLATTLLDLSLDENESHQEVVSFRQENSKELLGAVKLSSNVLRTLLENAISAISVIQSSDKPPSAKRRRTSRLESSREETPDSKDVGRALRRVTLVLELIEASKPEEHPELLRGLFHILGELHQFRSHSGSNLVYLQSPIIRSLLSIVERLKGGQEPAEDHSAIRADLLVDCIRHSTSPEVQNAALLLISSLASWKPVAHLVLHTLMPIFTFMGSTLLRQSDDNSAYVVNQTITRVVPQLAASLRDRNKNFIIGVADLLLSFTAAFEHIPLHRRPEIFDRLLQTLGAEDSLYAVMALLLDKYPTKTDSRSSIESRSFVSHLLRTFEPTLILKSCTKYLELIIDALQPKRTVSEVLLSLNEKSQDEVNGTVLTLLVSLASILEDPSLIAYVGQVLRPGTESAVLQKTFAPAIERATQLARRLKGQEELYQACSRVLSSILELLPTTSLIKTAEDLLENSDDDIRRTALQAVEIKVRSIKQGDEPSIKAALAFLSRVGTIIQHSQDTALKQSAVACIDQISERFGKRDSAAVASAAQIVAGVQSLGSNDDRLREISVICLASIVDVISEDFIPLLPVVLPKAFSYLEQSIDADGKSTRLHNAVYSLLCAIIEKLPFMFIGSYLDKSLELSHRSAKCDLGENCDESRDHFYGYVAKQIEAKECFEAINRTFDDAVENGHEALREHLNALLLAVRSRPNSAILKNTQTLFTIFLTALDTRRTLNTSPTEDDDDDTDVEHLDSIVQDAAIEMTTKLNDMTFRPFFSRLVEWASKGLPKKDIEGRALRSISLYSFLERFFDKFKSYVISYSSYILEDVADILQNASKLDSLSEKLVKTVLKALTKSFEHDQDGFWQAPSHFSAVLGPVLKQLSNESSAVVTEDVIPAIVELAVSADSADHRKEMNGILLKLMRSDEAHTRLAVVQCEQALTKRLGEDWLGMISEMLPFISELQEDDDEMVESETLRWINLMEETLGESLEPMLQ</sequence>
<dbReference type="Pfam" id="PF23243">
    <property type="entry name" value="HEAT_HEATR1"/>
    <property type="match status" value="1"/>
</dbReference>
<keyword evidence="6 10" id="KW-0698">rRNA processing</keyword>
<dbReference type="InterPro" id="IPR040191">
    <property type="entry name" value="UTP10"/>
</dbReference>
<evidence type="ECO:0000256" key="2">
    <source>
        <dbReference type="ARBA" id="ARBA00010559"/>
    </source>
</evidence>
<dbReference type="InterPro" id="IPR012954">
    <property type="entry name" value="BP28_C_dom"/>
</dbReference>
<comment type="similarity">
    <text evidence="2 10">Belongs to the HEATR1/UTP10 family.</text>
</comment>
<dbReference type="GO" id="GO:0000462">
    <property type="term" value="P:maturation of SSU-rRNA from tricistronic rRNA transcript (SSU-rRNA, 5.8S rRNA, LSU-rRNA)"/>
    <property type="evidence" value="ECO:0007669"/>
    <property type="project" value="TreeGrafter"/>
</dbReference>
<keyword evidence="8 10" id="KW-0687">Ribonucleoprotein</keyword>
<evidence type="ECO:0000256" key="3">
    <source>
        <dbReference type="ARBA" id="ARBA00011399"/>
    </source>
</evidence>
<evidence type="ECO:0000256" key="1">
    <source>
        <dbReference type="ARBA" id="ARBA00004604"/>
    </source>
</evidence>
<dbReference type="EMBL" id="MU004187">
    <property type="protein sequence ID" value="KAF2497168.1"/>
    <property type="molecule type" value="Genomic_DNA"/>
</dbReference>
<evidence type="ECO:0000256" key="7">
    <source>
        <dbReference type="ARBA" id="ARBA00023242"/>
    </source>
</evidence>
<feature type="region of interest" description="Disordered" evidence="11">
    <location>
        <begin position="891"/>
        <end position="916"/>
    </location>
</feature>
<comment type="subcellular location">
    <subcellularLocation>
        <location evidence="1 10">Nucleus</location>
        <location evidence="1 10">Nucleolus</location>
    </subcellularLocation>
</comment>
<feature type="transmembrane region" description="Helical" evidence="10">
    <location>
        <begin position="134"/>
        <end position="155"/>
    </location>
</feature>
<evidence type="ECO:0000256" key="11">
    <source>
        <dbReference type="SAM" id="MobiDB-lite"/>
    </source>
</evidence>
<evidence type="ECO:0000313" key="13">
    <source>
        <dbReference type="EMBL" id="KAF2497168.1"/>
    </source>
</evidence>
<name>A0A6A6QXI9_9PEZI</name>
<evidence type="ECO:0000256" key="10">
    <source>
        <dbReference type="RuleBase" id="RU367065"/>
    </source>
</evidence>
<keyword evidence="14" id="KW-1185">Reference proteome</keyword>
<dbReference type="Pfam" id="PF12397">
    <property type="entry name" value="U3snoRNP10"/>
    <property type="match status" value="1"/>
</dbReference>
<keyword evidence="10" id="KW-1133">Transmembrane helix</keyword>
<protein>
    <recommendedName>
        <fullName evidence="4 10">U3 small nucleolar RNA-associated protein 10</fullName>
    </recommendedName>
</protein>
<dbReference type="OrthoDB" id="31183at2759"/>
<dbReference type="InterPro" id="IPR056473">
    <property type="entry name" value="HEAT_Utp10/HEAT1"/>
</dbReference>
<dbReference type="Pfam" id="PF08146">
    <property type="entry name" value="BP28CT"/>
    <property type="match status" value="1"/>
</dbReference>
<evidence type="ECO:0000313" key="14">
    <source>
        <dbReference type="Proteomes" id="UP000799750"/>
    </source>
</evidence>
<reference evidence="13" key="1">
    <citation type="journal article" date="2020" name="Stud. Mycol.">
        <title>101 Dothideomycetes genomes: a test case for predicting lifestyles and emergence of pathogens.</title>
        <authorList>
            <person name="Haridas S."/>
            <person name="Albert R."/>
            <person name="Binder M."/>
            <person name="Bloem J."/>
            <person name="Labutti K."/>
            <person name="Salamov A."/>
            <person name="Andreopoulos B."/>
            <person name="Baker S."/>
            <person name="Barry K."/>
            <person name="Bills G."/>
            <person name="Bluhm B."/>
            <person name="Cannon C."/>
            <person name="Castanera R."/>
            <person name="Culley D."/>
            <person name="Daum C."/>
            <person name="Ezra D."/>
            <person name="Gonzalez J."/>
            <person name="Henrissat B."/>
            <person name="Kuo A."/>
            <person name="Liang C."/>
            <person name="Lipzen A."/>
            <person name="Lutzoni F."/>
            <person name="Magnuson J."/>
            <person name="Mondo S."/>
            <person name="Nolan M."/>
            <person name="Ohm R."/>
            <person name="Pangilinan J."/>
            <person name="Park H.-J."/>
            <person name="Ramirez L."/>
            <person name="Alfaro M."/>
            <person name="Sun H."/>
            <person name="Tritt A."/>
            <person name="Yoshinaga Y."/>
            <person name="Zwiers L.-H."/>
            <person name="Turgeon B."/>
            <person name="Goodwin S."/>
            <person name="Spatafora J."/>
            <person name="Crous P."/>
            <person name="Grigoriev I."/>
        </authorList>
    </citation>
    <scope>NUCLEOTIDE SEQUENCE</scope>
    <source>
        <strain evidence="13">CBS 269.34</strain>
    </source>
</reference>